<feature type="chain" id="PRO_5047241757" evidence="1">
    <location>
        <begin position="16"/>
        <end position="434"/>
    </location>
</feature>
<dbReference type="EMBL" id="BAAFRS010000047">
    <property type="protein sequence ID" value="GAB1220115.1"/>
    <property type="molecule type" value="Genomic_DNA"/>
</dbReference>
<reference evidence="2 3" key="1">
    <citation type="journal article" date="2019" name="PLoS Negl. Trop. Dis.">
        <title>Whole genome sequencing of Entamoeba nuttalli reveals mammalian host-related molecular signatures and a novel octapeptide-repeat surface protein.</title>
        <authorList>
            <person name="Tanaka M."/>
            <person name="Makiuchi T."/>
            <person name="Komiyama T."/>
            <person name="Shiina T."/>
            <person name="Osaki K."/>
            <person name="Tachibana H."/>
        </authorList>
    </citation>
    <scope>NUCLEOTIDE SEQUENCE [LARGE SCALE GENOMIC DNA]</scope>
    <source>
        <strain evidence="2 3">P19-061405</strain>
    </source>
</reference>
<keyword evidence="3" id="KW-1185">Reference proteome</keyword>
<evidence type="ECO:0000313" key="2">
    <source>
        <dbReference type="EMBL" id="GAB1220115.1"/>
    </source>
</evidence>
<name>A0ABQ0DB97_9EUKA</name>
<organism evidence="2 3">
    <name type="scientific">Entamoeba nuttalli</name>
    <dbReference type="NCBI Taxonomy" id="412467"/>
    <lineage>
        <taxon>Eukaryota</taxon>
        <taxon>Amoebozoa</taxon>
        <taxon>Evosea</taxon>
        <taxon>Archamoebae</taxon>
        <taxon>Mastigamoebida</taxon>
        <taxon>Entamoebidae</taxon>
        <taxon>Entamoeba</taxon>
    </lineage>
</organism>
<evidence type="ECO:0000256" key="1">
    <source>
        <dbReference type="SAM" id="SignalP"/>
    </source>
</evidence>
<gene>
    <name evidence="2" type="ORF">ENUP19_0047G0179</name>
</gene>
<sequence length="434" mass="48760">MTLTTFFLLIIVTFGKNTMDLCVVQKMTIGTDGKIPTNVFSADNGIIYEIKKDNQYCYGYVSLKNPNSTRCYSDKFIWWGEYGLGTVGIKVNSDTFTADTIQEKTEIQYFPTEKGITTMLQVTVDWENFNKYAADGKTLLKISQYARGITVLSTKSNNLMMVISFVTDDGKGSTGDVMFGYISFSESKLYIKYDKSFCSDITTNFVESNLSEMNAYGNAIAFGSPKTRADEFSTLTKNILIMSIDDDTTNPHFPFSFSDKVFVPSPTQNLAALGKAIEISNTYLMYSDPLSNRGIVYISRRLEGDAFDFRATINPLPRWGNYQRFGAYMRVIELKDTTEVYAVAPSAWVHSDTRRAVAAGSESHEIIGIIYQFSISGTHCEPKNYFFINSPITDGVMNSTISSLITISDRAYVTLTNYQGLYRLNCDQKTQIHL</sequence>
<feature type="signal peptide" evidence="1">
    <location>
        <begin position="1"/>
        <end position="15"/>
    </location>
</feature>
<accession>A0ABQ0DB97</accession>
<evidence type="ECO:0000313" key="3">
    <source>
        <dbReference type="Proteomes" id="UP001628156"/>
    </source>
</evidence>
<dbReference type="Proteomes" id="UP001628156">
    <property type="component" value="Unassembled WGS sequence"/>
</dbReference>
<protein>
    <submittedName>
        <fullName evidence="2">Uncharacterized protein</fullName>
    </submittedName>
</protein>
<comment type="caution">
    <text evidence="2">The sequence shown here is derived from an EMBL/GenBank/DDBJ whole genome shotgun (WGS) entry which is preliminary data.</text>
</comment>
<proteinExistence type="predicted"/>
<keyword evidence="1" id="KW-0732">Signal</keyword>